<accession>A0A7S0B1X5</accession>
<evidence type="ECO:0000313" key="1">
    <source>
        <dbReference type="EMBL" id="CAD8380895.1"/>
    </source>
</evidence>
<dbReference type="EMBL" id="HBEG01040933">
    <property type="protein sequence ID" value="CAD8380895.1"/>
    <property type="molecule type" value="Transcribed_RNA"/>
</dbReference>
<sequence length="306" mass="32280">MTAAAASSNCQERGSSATVAATAAVPHCCGDPPARVLEYCSEVVPRVGLAAFAIATVTIERMAQQVVNTSNNPKLPGMTAARALDIYRKTIPKQWVLMVMQFGGVREMKLGLDSLQVPAALSTMLACGVMGVPGSSLQYNWAIQDTYKSFGYQPPRHSTIAGFYRQQVAPGLPWAFARASLGTGSAVYLGPAATGRIDACVRGGEGLGPPGPLTKLLGGLVSGGACSVATQWIHNIALVAGRMAAMGDTTQAPYFTTAAMRVAWREFGPSVLYLNFPQRMVINAVTVAVLNACDIFGRTDLSPWQH</sequence>
<protein>
    <submittedName>
        <fullName evidence="1">Uncharacterized protein</fullName>
    </submittedName>
</protein>
<name>A0A7S0B1X5_9DINO</name>
<organism evidence="1">
    <name type="scientific">Pyrodinium bahamense</name>
    <dbReference type="NCBI Taxonomy" id="73915"/>
    <lineage>
        <taxon>Eukaryota</taxon>
        <taxon>Sar</taxon>
        <taxon>Alveolata</taxon>
        <taxon>Dinophyceae</taxon>
        <taxon>Gonyaulacales</taxon>
        <taxon>Pyrocystaceae</taxon>
        <taxon>Pyrodinium</taxon>
    </lineage>
</organism>
<reference evidence="1" key="1">
    <citation type="submission" date="2021-01" db="EMBL/GenBank/DDBJ databases">
        <authorList>
            <person name="Corre E."/>
            <person name="Pelletier E."/>
            <person name="Niang G."/>
            <person name="Scheremetjew M."/>
            <person name="Finn R."/>
            <person name="Kale V."/>
            <person name="Holt S."/>
            <person name="Cochrane G."/>
            <person name="Meng A."/>
            <person name="Brown T."/>
            <person name="Cohen L."/>
        </authorList>
    </citation>
    <scope>NUCLEOTIDE SEQUENCE</scope>
    <source>
        <strain evidence="1">Pbaha01</strain>
    </source>
</reference>
<proteinExistence type="predicted"/>
<gene>
    <name evidence="1" type="ORF">PBAH0796_LOCUS25033</name>
</gene>
<dbReference type="AlphaFoldDB" id="A0A7S0B1X5"/>